<gene>
    <name evidence="1" type="ORF">SM0020_24955</name>
</gene>
<dbReference type="Proteomes" id="UP000004038">
    <property type="component" value="Unassembled WGS sequence"/>
</dbReference>
<reference evidence="1 2" key="1">
    <citation type="journal article" date="2012" name="J. Bacteriol.">
        <title>Draft Genome Sequence of Sinorhizobium meliloti CCNWSX0020, a Nitrogen-Fixing Symbiont with Copper Tolerance Capability Isolated from Lead-Zinc Mine Tailings.</title>
        <authorList>
            <person name="Li Z."/>
            <person name="Ma Z."/>
            <person name="Hao X."/>
            <person name="Wei G."/>
        </authorList>
    </citation>
    <scope>NUCLEOTIDE SEQUENCE [LARGE SCALE GENOMIC DNA]</scope>
    <source>
        <strain evidence="1 2">CCNWSX0020</strain>
    </source>
</reference>
<dbReference type="EMBL" id="AGVV01000065">
    <property type="protein sequence ID" value="EHK75217.1"/>
    <property type="molecule type" value="Genomic_DNA"/>
</dbReference>
<evidence type="ECO:0000313" key="2">
    <source>
        <dbReference type="Proteomes" id="UP000004038"/>
    </source>
</evidence>
<dbReference type="RefSeq" id="WP_003533385.1">
    <property type="nucleotide sequence ID" value="NZ_AGVV01000065.1"/>
</dbReference>
<dbReference type="PATRIC" id="fig|1107881.3.peg.5053"/>
<evidence type="ECO:0000313" key="1">
    <source>
        <dbReference type="EMBL" id="EHK75217.1"/>
    </source>
</evidence>
<sequence length="59" mass="6620">MTVAIAEEKVRAAARWLSEQDPVPPHLVNVLKTKFELKALQVCEACKLAQDYRRAVLNG</sequence>
<name>H0G674_RHIML</name>
<accession>H0G674</accession>
<protein>
    <submittedName>
        <fullName evidence="1">Uncharacterized protein</fullName>
    </submittedName>
</protein>
<organism evidence="1 2">
    <name type="scientific">Sinorhizobium meliloti CCNWSX0020</name>
    <dbReference type="NCBI Taxonomy" id="1107881"/>
    <lineage>
        <taxon>Bacteria</taxon>
        <taxon>Pseudomonadati</taxon>
        <taxon>Pseudomonadota</taxon>
        <taxon>Alphaproteobacteria</taxon>
        <taxon>Hyphomicrobiales</taxon>
        <taxon>Rhizobiaceae</taxon>
        <taxon>Sinorhizobium/Ensifer group</taxon>
        <taxon>Sinorhizobium</taxon>
    </lineage>
</organism>
<dbReference type="AlphaFoldDB" id="H0G674"/>
<proteinExistence type="predicted"/>